<keyword evidence="12 15" id="KW-0238">DNA-binding</keyword>
<dbReference type="GO" id="GO:0046718">
    <property type="term" value="P:symbiont entry into host cell"/>
    <property type="evidence" value="ECO:0007669"/>
    <property type="project" value="UniProtKB-KW"/>
</dbReference>
<dbReference type="EMBL" id="HM999993">
    <property type="protein sequence ID" value="AEM24640.1"/>
    <property type="molecule type" value="Genomic_DNA"/>
</dbReference>
<evidence type="ECO:0000256" key="2">
    <source>
        <dbReference type="ARBA" id="ARBA00022553"/>
    </source>
</evidence>
<dbReference type="Proteomes" id="UP000146577">
    <property type="component" value="Segment"/>
</dbReference>
<evidence type="ECO:0000256" key="4">
    <source>
        <dbReference type="ARBA" id="ARBA00022562"/>
    </source>
</evidence>
<gene>
    <name evidence="15 16" type="primary">L2</name>
</gene>
<accession>I3P6N6</accession>
<dbReference type="InterPro" id="IPR000784">
    <property type="entry name" value="Late_L2"/>
</dbReference>
<keyword evidence="4 15" id="KW-1048">Host nucleus</keyword>
<protein>
    <recommendedName>
        <fullName evidence="15">Minor capsid protein L2</fullName>
    </recommendedName>
</protein>
<keyword evidence="11 15" id="KW-1176">Cytoplasmic inwards viral transport</keyword>
<dbReference type="GO" id="GO:0075521">
    <property type="term" value="P:microtubule-dependent intracellular transport of viral material towards nucleus"/>
    <property type="evidence" value="ECO:0007669"/>
    <property type="project" value="UniProtKB-UniRule"/>
</dbReference>
<dbReference type="GO" id="GO:0003677">
    <property type="term" value="F:DNA binding"/>
    <property type="evidence" value="ECO:0007669"/>
    <property type="project" value="UniProtKB-UniRule"/>
</dbReference>
<comment type="function">
    <text evidence="15">Minor protein of the capsid that localizes along the inner surface of the virion, within the central cavities beneath the L1 pentamers. Plays a role in capsid stabilization through interaction with the major capsid protein L1. Once the virion enters the host cell, L2 escorts the genomic DNA into the nucleus by promoting escape from the endosomal compartments and traffic through the host Golgi network. Mechanistically, the C-terminus of L2 possesses a cell-penetrating peptide that protudes from the host endosome, interacts with host cytoplasmic retromer cargo and thereby mediates the capsid delivery to the host trans-Golgi network. Plays a role through its interaction with host dynein in the intracellular microtubule-dependent transport of viral capsid toward the nucleus. Mediates the viral genome import into the nucleus through binding to host importins. Once within the nucleus, L2 localizes viral genomes to host PML bodies in order to activate early gene expression for establishment of infection. Later on, promotes late gene expression by interacting with the viral E2 protein and by inhibiting its transcriptional activation functions. During virion assembly, encapsidates the genome by direct interaction with the viral DNA.</text>
</comment>
<evidence type="ECO:0000256" key="8">
    <source>
        <dbReference type="ARBA" id="ARBA00022921"/>
    </source>
</evidence>
<name>I3P6N6_9PAPI</name>
<evidence type="ECO:0000256" key="12">
    <source>
        <dbReference type="ARBA" id="ARBA00023125"/>
    </source>
</evidence>
<keyword evidence="10" id="KW-1039">Host endosome</keyword>
<evidence type="ECO:0000313" key="17">
    <source>
        <dbReference type="Proteomes" id="UP000146577"/>
    </source>
</evidence>
<dbReference type="GO" id="GO:0005198">
    <property type="term" value="F:structural molecule activity"/>
    <property type="evidence" value="ECO:0007669"/>
    <property type="project" value="UniProtKB-UniRule"/>
</dbReference>
<dbReference type="GO" id="GO:0042025">
    <property type="term" value="C:host cell nucleus"/>
    <property type="evidence" value="ECO:0007669"/>
    <property type="project" value="UniProtKB-SubCell"/>
</dbReference>
<evidence type="ECO:0000256" key="1">
    <source>
        <dbReference type="ARBA" id="ARBA00022524"/>
    </source>
</evidence>
<keyword evidence="13 15" id="KW-1015">Disulfide bond</keyword>
<sequence length="500" mass="54256">MNRVRRKRASDIDLYKACKAGADCIPDVKNKIEGKTWADTLLQIFGSLVYFGNLGIGTGRGTGGAGGYRPLGAQTPTRGTTGPAPRPSIPSVDVIGPAEILPVGPDAPAIVPLQEGIPETGIIDTPGPGPALESDSVNVTTVIDPVSEVEGIGEHPNIIAGSSDVAQIDVQLAPPPPKKVALDPSVTQNISVIQVRQSHLDPNVNVFVNPSFDGVNIGTPEDIELTELNLREEFEIDEGPLRSTPLSSRMITRARDFYNRFVQQVPTSQQQLIGESFRASTSEFENPAFTDDISSLFKQDIQEVAISSNLKYLSDIQLTETPQRTIRFSRLAQKPGMTTRSGLEIGQRVHLYFDLSPIAPESIELAPLGEYSHESTWVDGLATSSFINPFENAINGFSDDMLLDTLDEDFSSSHLLLTATNTGDDNIEIPSLPPGIGLNVYADTLNTSIFVNHAAIDTTDVLVPDSPFTPLQPPYEAEVVFDTFDLHPSLRRRKRKRSSF</sequence>
<keyword evidence="14 15" id="KW-1160">Virus entry into host cell</keyword>
<evidence type="ECO:0000256" key="5">
    <source>
        <dbReference type="ARBA" id="ARBA00022581"/>
    </source>
</evidence>
<feature type="disulfide bond" evidence="15">
    <location>
        <begin position="18"/>
        <end position="24"/>
    </location>
</feature>
<comment type="caution">
    <text evidence="15">Lacks conserved residue(s) required for the propagation of feature annotation.</text>
</comment>
<organism evidence="16 17">
    <name type="scientific">Human papillomavirus 141</name>
    <dbReference type="NCBI Taxonomy" id="1070414"/>
    <lineage>
        <taxon>Viruses</taxon>
        <taxon>Monodnaviria</taxon>
        <taxon>Shotokuvirae</taxon>
        <taxon>Cossaviricota</taxon>
        <taxon>Papovaviricetes</taxon>
        <taxon>Zurhausenvirales</taxon>
        <taxon>Papillomaviridae</taxon>
        <taxon>Firstpapillomavirinae</taxon>
        <taxon>Gammapapillomavirus</taxon>
        <taxon>Gammapapillomavirus 11</taxon>
    </lineage>
</organism>
<evidence type="ECO:0000256" key="13">
    <source>
        <dbReference type="ARBA" id="ARBA00023157"/>
    </source>
</evidence>
<dbReference type="HAMAP" id="MF_04003">
    <property type="entry name" value="PPV_L2"/>
    <property type="match status" value="1"/>
</dbReference>
<comment type="subcellular location">
    <subcellularLocation>
        <location evidence="15">Virion</location>
    </subcellularLocation>
    <subcellularLocation>
        <location evidence="15">Host nucleus</location>
    </subcellularLocation>
</comment>
<comment type="subunit">
    <text evidence="15">Interacts with major capsid protein L1. Interacts with E2; this interaction inhibits E2 transcriptional activity but not the DNA replication function E2. Interacts with host HSPA8; this interaction is required for L2 nuclear translocation. Interacts with host importins KPNB2 and KPNB3. Forms a complex with importin alpha2-beta1 heterodimers via interaction with the importin alpha2 adapter. Interacts with host DYNLT1; this interaction is essential for virus intracellular transport during entry. Interacts (via C-terminus) with host retromer subunits VPS35 AND VPS29.</text>
</comment>
<reference evidence="16 17" key="1">
    <citation type="journal article" date="2011" name="J. Infect. Dis.">
        <title>The oral cavity contains abundant known and novel human papillomaviruses from the Betapapillomavirus and Gammapapillomavirus genera.</title>
        <authorList>
            <person name="Bottalico D."/>
            <person name="Chen Z."/>
            <person name="Dunne A."/>
            <person name="Ostoloza J."/>
            <person name="McKinney S."/>
            <person name="Sun C."/>
            <person name="Schlecht N.F."/>
            <person name="Fatahzadeh M."/>
            <person name="Herrero R."/>
            <person name="Schiffman M."/>
            <person name="Burk R.D."/>
        </authorList>
    </citation>
    <scope>NUCLEOTIDE SEQUENCE [LARGE SCALE GENOMIC DNA]</scope>
    <source>
        <strain evidence="16">NJ2801Cn</strain>
    </source>
</reference>
<keyword evidence="6" id="KW-1040">Host Golgi apparatus</keyword>
<evidence type="ECO:0000256" key="7">
    <source>
        <dbReference type="ARBA" id="ARBA00022844"/>
    </source>
</evidence>
<keyword evidence="2 15" id="KW-0597">Phosphoprotein</keyword>
<comment type="PTM">
    <text evidence="15">Highly phosphorylated.</text>
</comment>
<keyword evidence="5 15" id="KW-0945">Host-virus interaction</keyword>
<keyword evidence="1 15" id="KW-1163">Viral penetration into host nucleus</keyword>
<dbReference type="GO" id="GO:0019028">
    <property type="term" value="C:viral capsid"/>
    <property type="evidence" value="ECO:0007669"/>
    <property type="project" value="UniProtKB-UniRule"/>
</dbReference>
<proteinExistence type="inferred from homology"/>
<evidence type="ECO:0000313" key="16">
    <source>
        <dbReference type="EMBL" id="AEM24640.1"/>
    </source>
</evidence>
<dbReference type="GO" id="GO:0043657">
    <property type="term" value="C:host cell"/>
    <property type="evidence" value="ECO:0007669"/>
    <property type="project" value="GOC"/>
</dbReference>
<evidence type="ECO:0000256" key="11">
    <source>
        <dbReference type="ARBA" id="ARBA00023120"/>
    </source>
</evidence>
<evidence type="ECO:0000256" key="3">
    <source>
        <dbReference type="ARBA" id="ARBA00022561"/>
    </source>
</evidence>
<keyword evidence="7 15" id="KW-0946">Virion</keyword>
<evidence type="ECO:0000256" key="6">
    <source>
        <dbReference type="ARBA" id="ARBA00022812"/>
    </source>
</evidence>
<keyword evidence="9 15" id="KW-1177">Microtubular inwards viral transport</keyword>
<keyword evidence="8 15" id="KW-0426">Late protein</keyword>
<evidence type="ECO:0000256" key="15">
    <source>
        <dbReference type="HAMAP-Rule" id="MF_04003"/>
    </source>
</evidence>
<evidence type="ECO:0000256" key="9">
    <source>
        <dbReference type="ARBA" id="ARBA00022952"/>
    </source>
</evidence>
<keyword evidence="3 15" id="KW-0167">Capsid protein</keyword>
<evidence type="ECO:0000256" key="14">
    <source>
        <dbReference type="ARBA" id="ARBA00023296"/>
    </source>
</evidence>
<dbReference type="Pfam" id="PF00513">
    <property type="entry name" value="Late_protein_L2"/>
    <property type="match status" value="1"/>
</dbReference>
<comment type="similarity">
    <text evidence="15">Belongs to the papillomaviridae L2 protein family.</text>
</comment>
<dbReference type="GO" id="GO:0075732">
    <property type="term" value="P:viral penetration into host nucleus"/>
    <property type="evidence" value="ECO:0007669"/>
    <property type="project" value="UniProtKB-KW"/>
</dbReference>
<evidence type="ECO:0000256" key="10">
    <source>
        <dbReference type="ARBA" id="ARBA00023046"/>
    </source>
</evidence>